<evidence type="ECO:0000256" key="1">
    <source>
        <dbReference type="ARBA" id="ARBA00001913"/>
    </source>
</evidence>
<gene>
    <name evidence="15 16" type="primary">LOC113493687</name>
</gene>
<dbReference type="GO" id="GO:0004623">
    <property type="term" value="F:phospholipase A2 activity"/>
    <property type="evidence" value="ECO:0007669"/>
    <property type="project" value="UniProtKB-EC"/>
</dbReference>
<evidence type="ECO:0000259" key="13">
    <source>
        <dbReference type="Pfam" id="PF05826"/>
    </source>
</evidence>
<dbReference type="GeneID" id="113493687"/>
<evidence type="ECO:0000256" key="4">
    <source>
        <dbReference type="ARBA" id="ARBA00021721"/>
    </source>
</evidence>
<keyword evidence="9" id="KW-0442">Lipid degradation</keyword>
<dbReference type="GO" id="GO:0005576">
    <property type="term" value="C:extracellular region"/>
    <property type="evidence" value="ECO:0007669"/>
    <property type="project" value="UniProtKB-SubCell"/>
</dbReference>
<keyword evidence="14" id="KW-1185">Reference proteome</keyword>
<sequence>MLAESSTNVVSNDEVDYMKADASQPTHRINLIFPGTKWCGSGNVAADYDDLGPSKEADICCRAHDHCPDIIPGGETKYNLTNNAFYTRLHCTCDIDFLECLRSANTKVAKYIGITYFDALKTKCFKEDYPITKCNKKGGWFNAKCTEYEFDKSGKPTYQWFDVPNFK</sequence>
<evidence type="ECO:0000256" key="11">
    <source>
        <dbReference type="ARBA" id="ARBA00023157"/>
    </source>
</evidence>
<dbReference type="GO" id="GO:0016042">
    <property type="term" value="P:lipid catabolic process"/>
    <property type="evidence" value="ECO:0007669"/>
    <property type="project" value="UniProtKB-KW"/>
</dbReference>
<dbReference type="SUPFAM" id="SSF48619">
    <property type="entry name" value="Phospholipase A2, PLA2"/>
    <property type="match status" value="1"/>
</dbReference>
<keyword evidence="5" id="KW-0964">Secreted</keyword>
<dbReference type="Proteomes" id="UP000322000">
    <property type="component" value="Chromosome 1"/>
</dbReference>
<accession>A0A7E5VH05</accession>
<evidence type="ECO:0000256" key="10">
    <source>
        <dbReference type="ARBA" id="ARBA00023098"/>
    </source>
</evidence>
<reference evidence="15 16" key="1">
    <citation type="submission" date="2025-04" db="UniProtKB">
        <authorList>
            <consortium name="RefSeq"/>
        </authorList>
    </citation>
    <scope>IDENTIFICATION</scope>
</reference>
<dbReference type="InterPro" id="IPR033113">
    <property type="entry name" value="PLA2_histidine"/>
</dbReference>
<dbReference type="InterPro" id="IPR036444">
    <property type="entry name" value="PLipase_A2_dom_sf"/>
</dbReference>
<keyword evidence="8" id="KW-0106">Calcium</keyword>
<organism evidence="14 16">
    <name type="scientific">Trichoplusia ni</name>
    <name type="common">Cabbage looper</name>
    <dbReference type="NCBI Taxonomy" id="7111"/>
    <lineage>
        <taxon>Eukaryota</taxon>
        <taxon>Metazoa</taxon>
        <taxon>Ecdysozoa</taxon>
        <taxon>Arthropoda</taxon>
        <taxon>Hexapoda</taxon>
        <taxon>Insecta</taxon>
        <taxon>Pterygota</taxon>
        <taxon>Neoptera</taxon>
        <taxon>Endopterygota</taxon>
        <taxon>Lepidoptera</taxon>
        <taxon>Glossata</taxon>
        <taxon>Ditrysia</taxon>
        <taxon>Noctuoidea</taxon>
        <taxon>Noctuidae</taxon>
        <taxon>Plusiinae</taxon>
        <taxon>Trichoplusia</taxon>
    </lineage>
</organism>
<evidence type="ECO:0000256" key="8">
    <source>
        <dbReference type="ARBA" id="ARBA00022837"/>
    </source>
</evidence>
<dbReference type="GO" id="GO:0046872">
    <property type="term" value="F:metal ion binding"/>
    <property type="evidence" value="ECO:0007669"/>
    <property type="project" value="UniProtKB-KW"/>
</dbReference>
<evidence type="ECO:0000256" key="7">
    <source>
        <dbReference type="ARBA" id="ARBA00022801"/>
    </source>
</evidence>
<dbReference type="EC" id="3.1.1.4" evidence="3"/>
<comment type="cofactor">
    <cofactor evidence="1">
        <name>Ca(2+)</name>
        <dbReference type="ChEBI" id="CHEBI:29108"/>
    </cofactor>
</comment>
<dbReference type="OrthoDB" id="10059604at2759"/>
<dbReference type="RefSeq" id="XP_026727478.1">
    <property type="nucleotide sequence ID" value="XM_026871677.1"/>
</dbReference>
<dbReference type="InterPro" id="IPR016090">
    <property type="entry name" value="PLA2-like_dom"/>
</dbReference>
<keyword evidence="10" id="KW-0443">Lipid metabolism</keyword>
<evidence type="ECO:0000256" key="9">
    <source>
        <dbReference type="ARBA" id="ARBA00022963"/>
    </source>
</evidence>
<feature type="domain" description="Phospholipase A2-like central" evidence="13">
    <location>
        <begin position="32"/>
        <end position="127"/>
    </location>
</feature>
<dbReference type="CDD" id="cd04704">
    <property type="entry name" value="PLA2_bee_venom_like"/>
    <property type="match status" value="1"/>
</dbReference>
<dbReference type="AlphaFoldDB" id="A0A7E5VH05"/>
<dbReference type="FunFam" id="1.20.90.10:FF:000002">
    <property type="entry name" value="Phospholipase A2 group III"/>
    <property type="match status" value="1"/>
</dbReference>
<evidence type="ECO:0000313" key="15">
    <source>
        <dbReference type="RefSeq" id="XP_026727478.1"/>
    </source>
</evidence>
<dbReference type="GO" id="GO:0050482">
    <property type="term" value="P:arachidonate secretion"/>
    <property type="evidence" value="ECO:0007669"/>
    <property type="project" value="InterPro"/>
</dbReference>
<dbReference type="GO" id="GO:0006644">
    <property type="term" value="P:phospholipid metabolic process"/>
    <property type="evidence" value="ECO:0007669"/>
    <property type="project" value="InterPro"/>
</dbReference>
<evidence type="ECO:0000256" key="3">
    <source>
        <dbReference type="ARBA" id="ARBA00013278"/>
    </source>
</evidence>
<dbReference type="PROSITE" id="PS00118">
    <property type="entry name" value="PA2_HIS"/>
    <property type="match status" value="1"/>
</dbReference>
<evidence type="ECO:0000256" key="12">
    <source>
        <dbReference type="ARBA" id="ARBA00029903"/>
    </source>
</evidence>
<dbReference type="PANTHER" id="PTHR12253">
    <property type="entry name" value="RH14732P"/>
    <property type="match status" value="1"/>
</dbReference>
<dbReference type="KEGG" id="tnl:113493687"/>
<dbReference type="Gene3D" id="1.20.90.10">
    <property type="entry name" value="Phospholipase A2 domain"/>
    <property type="match status" value="1"/>
</dbReference>
<evidence type="ECO:0000313" key="14">
    <source>
        <dbReference type="Proteomes" id="UP000322000"/>
    </source>
</evidence>
<proteinExistence type="predicted"/>
<evidence type="ECO:0000313" key="16">
    <source>
        <dbReference type="RefSeq" id="XP_026727486.1"/>
    </source>
</evidence>
<dbReference type="RefSeq" id="XP_026727486.1">
    <property type="nucleotide sequence ID" value="XM_026871685.1"/>
</dbReference>
<evidence type="ECO:0000256" key="2">
    <source>
        <dbReference type="ARBA" id="ARBA00004613"/>
    </source>
</evidence>
<comment type="subcellular location">
    <subcellularLocation>
        <location evidence="2">Secreted</location>
    </subcellularLocation>
</comment>
<name>A0A7E5VH05_TRINI</name>
<keyword evidence="6" id="KW-0479">Metal-binding</keyword>
<keyword evidence="7" id="KW-0378">Hydrolase</keyword>
<evidence type="ECO:0000256" key="5">
    <source>
        <dbReference type="ARBA" id="ARBA00022525"/>
    </source>
</evidence>
<keyword evidence="11" id="KW-1015">Disulfide bond</keyword>
<dbReference type="Pfam" id="PF05826">
    <property type="entry name" value="Phospholip_A2_2"/>
    <property type="match status" value="1"/>
</dbReference>
<evidence type="ECO:0000256" key="6">
    <source>
        <dbReference type="ARBA" id="ARBA00022723"/>
    </source>
</evidence>
<protein>
    <recommendedName>
        <fullName evidence="4">Phospholipase A2</fullName>
        <ecNumber evidence="3">3.1.1.4</ecNumber>
    </recommendedName>
    <alternativeName>
        <fullName evidence="12">Phosphatidylcholine 2-acylhydrolase</fullName>
    </alternativeName>
</protein>